<organism evidence="3 4">
    <name type="scientific">Candidatus Muproteobacteria bacterium RBG_16_64_10</name>
    <dbReference type="NCBI Taxonomy" id="1817757"/>
    <lineage>
        <taxon>Bacteria</taxon>
        <taxon>Pseudomonadati</taxon>
        <taxon>Pseudomonadota</taxon>
        <taxon>Candidatus Muproteobacteria</taxon>
    </lineage>
</organism>
<protein>
    <recommendedName>
        <fullName evidence="5">Short-chain dehydrogenase</fullName>
    </recommendedName>
</protein>
<dbReference type="PANTHER" id="PTHR43639:SF1">
    <property type="entry name" value="SHORT-CHAIN DEHYDROGENASE_REDUCTASE FAMILY PROTEIN"/>
    <property type="match status" value="1"/>
</dbReference>
<evidence type="ECO:0000256" key="2">
    <source>
        <dbReference type="ARBA" id="ARBA00023002"/>
    </source>
</evidence>
<comment type="caution">
    <text evidence="3">The sequence shown here is derived from an EMBL/GenBank/DDBJ whole genome shotgun (WGS) entry which is preliminary data.</text>
</comment>
<name>A0A1F6T732_9PROT</name>
<comment type="similarity">
    <text evidence="1">Belongs to the short-chain dehydrogenases/reductases (SDR) family.</text>
</comment>
<accession>A0A1F6T732</accession>
<gene>
    <name evidence="3" type="ORF">A2V91_00640</name>
</gene>
<proteinExistence type="inferred from homology"/>
<dbReference type="CDD" id="cd05233">
    <property type="entry name" value="SDR_c"/>
    <property type="match status" value="1"/>
</dbReference>
<dbReference type="PROSITE" id="PS00061">
    <property type="entry name" value="ADH_SHORT"/>
    <property type="match status" value="1"/>
</dbReference>
<dbReference type="EMBL" id="MFSR01000015">
    <property type="protein sequence ID" value="OGI40849.1"/>
    <property type="molecule type" value="Genomic_DNA"/>
</dbReference>
<dbReference type="GO" id="GO:0016491">
    <property type="term" value="F:oxidoreductase activity"/>
    <property type="evidence" value="ECO:0007669"/>
    <property type="project" value="UniProtKB-KW"/>
</dbReference>
<keyword evidence="2" id="KW-0560">Oxidoreductase</keyword>
<evidence type="ECO:0008006" key="5">
    <source>
        <dbReference type="Google" id="ProtNLM"/>
    </source>
</evidence>
<dbReference type="Pfam" id="PF13561">
    <property type="entry name" value="adh_short_C2"/>
    <property type="match status" value="1"/>
</dbReference>
<dbReference type="PRINTS" id="PR00080">
    <property type="entry name" value="SDRFAMILY"/>
</dbReference>
<dbReference type="InterPro" id="IPR036291">
    <property type="entry name" value="NAD(P)-bd_dom_sf"/>
</dbReference>
<dbReference type="AlphaFoldDB" id="A0A1F6T732"/>
<reference evidence="3 4" key="1">
    <citation type="journal article" date="2016" name="Nat. Commun.">
        <title>Thousands of microbial genomes shed light on interconnected biogeochemical processes in an aquifer system.</title>
        <authorList>
            <person name="Anantharaman K."/>
            <person name="Brown C.T."/>
            <person name="Hug L.A."/>
            <person name="Sharon I."/>
            <person name="Castelle C.J."/>
            <person name="Probst A.J."/>
            <person name="Thomas B.C."/>
            <person name="Singh A."/>
            <person name="Wilkins M.J."/>
            <person name="Karaoz U."/>
            <person name="Brodie E.L."/>
            <person name="Williams K.H."/>
            <person name="Hubbard S.S."/>
            <person name="Banfield J.F."/>
        </authorList>
    </citation>
    <scope>NUCLEOTIDE SEQUENCE [LARGE SCALE GENOMIC DNA]</scope>
</reference>
<dbReference type="PRINTS" id="PR00081">
    <property type="entry name" value="GDHRDH"/>
</dbReference>
<evidence type="ECO:0000313" key="3">
    <source>
        <dbReference type="EMBL" id="OGI40849.1"/>
    </source>
</evidence>
<dbReference type="PANTHER" id="PTHR43639">
    <property type="entry name" value="OXIDOREDUCTASE, SHORT-CHAIN DEHYDROGENASE/REDUCTASE FAMILY (AFU_ORTHOLOGUE AFUA_5G02870)"/>
    <property type="match status" value="1"/>
</dbReference>
<dbReference type="InterPro" id="IPR020904">
    <property type="entry name" value="Sc_DH/Rdtase_CS"/>
</dbReference>
<dbReference type="SUPFAM" id="SSF51735">
    <property type="entry name" value="NAD(P)-binding Rossmann-fold domains"/>
    <property type="match status" value="1"/>
</dbReference>
<evidence type="ECO:0000313" key="4">
    <source>
        <dbReference type="Proteomes" id="UP000179334"/>
    </source>
</evidence>
<dbReference type="Proteomes" id="UP000179334">
    <property type="component" value="Unassembled WGS sequence"/>
</dbReference>
<sequence length="242" mass="24656">MSRPHAVVITGHAGAIGSALCRIFRAQGCYVVGVDQRRSAGSADCEIAADLSSSPLDDTVAAIRRAVDGKALRALVNNAALQVVKPVEALQPADWNATLAVNLLAPWYLTRGLLDLLEHGQGSVINIASIHGRLTKPGFTAYATSKAALEGLTRALAVELGGRVRVNAVAPAAVDTPLLQAGFAAGPSGLAALAAMHPAGRLAEPDDVAHAAAFLASDKAEFITGSVLGLDGGIGARLHDPA</sequence>
<evidence type="ECO:0000256" key="1">
    <source>
        <dbReference type="ARBA" id="ARBA00006484"/>
    </source>
</evidence>
<dbReference type="InterPro" id="IPR002347">
    <property type="entry name" value="SDR_fam"/>
</dbReference>
<dbReference type="Gene3D" id="3.40.50.720">
    <property type="entry name" value="NAD(P)-binding Rossmann-like Domain"/>
    <property type="match status" value="1"/>
</dbReference>